<evidence type="ECO:0000313" key="3">
    <source>
        <dbReference type="Proteomes" id="UP000828251"/>
    </source>
</evidence>
<dbReference type="EMBL" id="JAIQCV010000004">
    <property type="protein sequence ID" value="KAH1107416.1"/>
    <property type="molecule type" value="Genomic_DNA"/>
</dbReference>
<feature type="compositionally biased region" description="Acidic residues" evidence="1">
    <location>
        <begin position="101"/>
        <end position="115"/>
    </location>
</feature>
<dbReference type="Proteomes" id="UP000828251">
    <property type="component" value="Unassembled WGS sequence"/>
</dbReference>
<proteinExistence type="predicted"/>
<organism evidence="2 3">
    <name type="scientific">Gossypium stocksii</name>
    <dbReference type="NCBI Taxonomy" id="47602"/>
    <lineage>
        <taxon>Eukaryota</taxon>
        <taxon>Viridiplantae</taxon>
        <taxon>Streptophyta</taxon>
        <taxon>Embryophyta</taxon>
        <taxon>Tracheophyta</taxon>
        <taxon>Spermatophyta</taxon>
        <taxon>Magnoliopsida</taxon>
        <taxon>eudicotyledons</taxon>
        <taxon>Gunneridae</taxon>
        <taxon>Pentapetalae</taxon>
        <taxon>rosids</taxon>
        <taxon>malvids</taxon>
        <taxon>Malvales</taxon>
        <taxon>Malvaceae</taxon>
        <taxon>Malvoideae</taxon>
        <taxon>Gossypium</taxon>
    </lineage>
</organism>
<name>A0A9D4ADF7_9ROSI</name>
<accession>A0A9D4ADF7</accession>
<evidence type="ECO:0000313" key="2">
    <source>
        <dbReference type="EMBL" id="KAH1107416.1"/>
    </source>
</evidence>
<keyword evidence="3" id="KW-1185">Reference proteome</keyword>
<comment type="caution">
    <text evidence="2">The sequence shown here is derived from an EMBL/GenBank/DDBJ whole genome shotgun (WGS) entry which is preliminary data.</text>
</comment>
<evidence type="ECO:0000256" key="1">
    <source>
        <dbReference type="SAM" id="MobiDB-lite"/>
    </source>
</evidence>
<sequence length="174" mass="20545">MHPEKGFILKESNYIDFMARIRQVAETLNWELFCEKRPSVDEELVCEFYVNLTSTEMTEVPVRGIKFFELTDFENDEYSSLMSNIEPKNLQEILEELTVPESEDPEEEKEEDPIEIEPVQEAKVPDKVEPMKLEAEPNTETSMFRTQSPCPDLRDELSKLMDIMQHMQWQQQAY</sequence>
<gene>
    <name evidence="2" type="ORF">J1N35_011184</name>
</gene>
<feature type="region of interest" description="Disordered" evidence="1">
    <location>
        <begin position="97"/>
        <end position="130"/>
    </location>
</feature>
<reference evidence="2 3" key="1">
    <citation type="journal article" date="2021" name="Plant Biotechnol. J.">
        <title>Multi-omics assisted identification of the key and species-specific regulatory components of drought-tolerant mechanisms in Gossypium stocksii.</title>
        <authorList>
            <person name="Yu D."/>
            <person name="Ke L."/>
            <person name="Zhang D."/>
            <person name="Wu Y."/>
            <person name="Sun Y."/>
            <person name="Mei J."/>
            <person name="Sun J."/>
            <person name="Sun Y."/>
        </authorList>
    </citation>
    <scope>NUCLEOTIDE SEQUENCE [LARGE SCALE GENOMIC DNA]</scope>
    <source>
        <strain evidence="3">cv. E1</strain>
        <tissue evidence="2">Leaf</tissue>
    </source>
</reference>
<protein>
    <submittedName>
        <fullName evidence="2">Uncharacterized protein</fullName>
    </submittedName>
</protein>
<dbReference type="AlphaFoldDB" id="A0A9D4ADF7"/>